<dbReference type="SMART" id="SM00849">
    <property type="entry name" value="Lactamase_B"/>
    <property type="match status" value="1"/>
</dbReference>
<dbReference type="CDD" id="cd07724">
    <property type="entry name" value="POD-like_MBL-fold"/>
    <property type="match status" value="1"/>
</dbReference>
<name>A0A1Y6ET95_9GAMM</name>
<dbReference type="Gene3D" id="3.60.15.10">
    <property type="entry name" value="Ribonuclease Z/Hydroxyacylglutathione hydrolase-like"/>
    <property type="match status" value="1"/>
</dbReference>
<gene>
    <name evidence="3" type="ORF">SAMN06297229_1406</name>
</gene>
<dbReference type="EMBL" id="FXWH01000001">
    <property type="protein sequence ID" value="SMQ65968.1"/>
    <property type="molecule type" value="Genomic_DNA"/>
</dbReference>
<reference evidence="4" key="1">
    <citation type="submission" date="2017-04" db="EMBL/GenBank/DDBJ databases">
        <authorList>
            <person name="Varghese N."/>
            <person name="Submissions S."/>
        </authorList>
    </citation>
    <scope>NUCLEOTIDE SEQUENCE [LARGE SCALE GENOMIC DNA]</scope>
</reference>
<evidence type="ECO:0000313" key="4">
    <source>
        <dbReference type="Proteomes" id="UP000194450"/>
    </source>
</evidence>
<dbReference type="Pfam" id="PF00753">
    <property type="entry name" value="Lactamase_B"/>
    <property type="match status" value="1"/>
</dbReference>
<evidence type="ECO:0000259" key="2">
    <source>
        <dbReference type="SMART" id="SM00849"/>
    </source>
</evidence>
<dbReference type="SUPFAM" id="SSF56281">
    <property type="entry name" value="Metallo-hydrolase/oxidoreductase"/>
    <property type="match status" value="1"/>
</dbReference>
<protein>
    <submittedName>
        <fullName evidence="3">Glyoxylase, beta-lactamase superfamily II</fullName>
    </submittedName>
</protein>
<dbReference type="InterPro" id="IPR001279">
    <property type="entry name" value="Metallo-B-lactamas"/>
</dbReference>
<dbReference type="InterPro" id="IPR051682">
    <property type="entry name" value="Mito_Persulfide_Diox"/>
</dbReference>
<dbReference type="PANTHER" id="PTHR43084">
    <property type="entry name" value="PERSULFIDE DIOXYGENASE ETHE1"/>
    <property type="match status" value="1"/>
</dbReference>
<dbReference type="InterPro" id="IPR044528">
    <property type="entry name" value="POD-like_MBL-fold"/>
</dbReference>
<feature type="domain" description="Metallo-beta-lactamase" evidence="2">
    <location>
        <begin position="20"/>
        <end position="211"/>
    </location>
</feature>
<dbReference type="GO" id="GO:0070813">
    <property type="term" value="P:hydrogen sulfide metabolic process"/>
    <property type="evidence" value="ECO:0007669"/>
    <property type="project" value="TreeGrafter"/>
</dbReference>
<dbReference type="Proteomes" id="UP000194450">
    <property type="component" value="Unassembled WGS sequence"/>
</dbReference>
<dbReference type="GO" id="GO:0046872">
    <property type="term" value="F:metal ion binding"/>
    <property type="evidence" value="ECO:0007669"/>
    <property type="project" value="UniProtKB-KW"/>
</dbReference>
<dbReference type="InterPro" id="IPR036866">
    <property type="entry name" value="RibonucZ/Hydroxyglut_hydro"/>
</dbReference>
<evidence type="ECO:0000256" key="1">
    <source>
        <dbReference type="ARBA" id="ARBA00022723"/>
    </source>
</evidence>
<sequence>MTMTATSVPLVKAFLDGDSETYSYVVYDEPAGHAVVIDPVLDFDYKSGRTSTEGAQKIIDFIQEQNLKLGWVLETHAHADHLSAAPFIREQLGAPIGIGEHIKNVQEIFRQVFNLEKEFLPNGSQFDRLFADGESFQVGKLSFRVMHTPGHTPADLAYIVNESAVFVGDTLFMPDVGTARCDFPGGSSAQLFQSIQKLLALPPSTAMYICHDYPTEGREHNCKTTVAEQKANNIHVHDGVTESDFVQMRDERDSGLDMPRLILPAIQVNIRAGQLPPAEGNGQIYLKLPLNQL</sequence>
<proteinExistence type="predicted"/>
<dbReference type="GO" id="GO:0050313">
    <property type="term" value="F:sulfur dioxygenase activity"/>
    <property type="evidence" value="ECO:0007669"/>
    <property type="project" value="InterPro"/>
</dbReference>
<evidence type="ECO:0000313" key="3">
    <source>
        <dbReference type="EMBL" id="SMQ65968.1"/>
    </source>
</evidence>
<dbReference type="RefSeq" id="WP_407681278.1">
    <property type="nucleotide sequence ID" value="NZ_FXWH01000001.1"/>
</dbReference>
<dbReference type="AlphaFoldDB" id="A0A1Y6ET95"/>
<accession>A0A1Y6ET95</accession>
<organism evidence="3 4">
    <name type="scientific">Pseudidiomarina planktonica</name>
    <dbReference type="NCBI Taxonomy" id="1323738"/>
    <lineage>
        <taxon>Bacteria</taxon>
        <taxon>Pseudomonadati</taxon>
        <taxon>Pseudomonadota</taxon>
        <taxon>Gammaproteobacteria</taxon>
        <taxon>Alteromonadales</taxon>
        <taxon>Idiomarinaceae</taxon>
        <taxon>Pseudidiomarina</taxon>
    </lineage>
</organism>
<keyword evidence="4" id="KW-1185">Reference proteome</keyword>
<keyword evidence="1" id="KW-0479">Metal-binding</keyword>
<dbReference type="PANTHER" id="PTHR43084:SF1">
    <property type="entry name" value="PERSULFIDE DIOXYGENASE ETHE1, MITOCHONDRIAL"/>
    <property type="match status" value="1"/>
</dbReference>
<dbReference type="GO" id="GO:0006749">
    <property type="term" value="P:glutathione metabolic process"/>
    <property type="evidence" value="ECO:0007669"/>
    <property type="project" value="InterPro"/>
</dbReference>